<dbReference type="NCBIfam" id="TIGR01640">
    <property type="entry name" value="F_box_assoc_1"/>
    <property type="match status" value="1"/>
</dbReference>
<feature type="domain" description="F-box" evidence="1">
    <location>
        <begin position="33"/>
        <end position="74"/>
    </location>
</feature>
<name>A0ABM0VZ77_CAMSA</name>
<dbReference type="SUPFAM" id="SSF81383">
    <property type="entry name" value="F-box domain"/>
    <property type="match status" value="1"/>
</dbReference>
<dbReference type="GeneID" id="104744165"/>
<keyword evidence="2" id="KW-1185">Reference proteome</keyword>
<dbReference type="PANTHER" id="PTHR31111:SF94">
    <property type="entry name" value="E3 UBIQUITIN-PROTEIN LIGASE SGIP1"/>
    <property type="match status" value="1"/>
</dbReference>
<evidence type="ECO:0000313" key="3">
    <source>
        <dbReference type="RefSeq" id="XP_010463479.2"/>
    </source>
</evidence>
<dbReference type="InterPro" id="IPR036047">
    <property type="entry name" value="F-box-like_dom_sf"/>
</dbReference>
<proteinExistence type="predicted"/>
<protein>
    <submittedName>
        <fullName evidence="3">F-box protein At1g61060</fullName>
    </submittedName>
</protein>
<dbReference type="Proteomes" id="UP000694864">
    <property type="component" value="Chromosome 14"/>
</dbReference>
<dbReference type="RefSeq" id="XP_010463479.2">
    <property type="nucleotide sequence ID" value="XM_010465177.2"/>
</dbReference>
<dbReference type="PANTHER" id="PTHR31111">
    <property type="entry name" value="BNAA05G37150D PROTEIN-RELATED"/>
    <property type="match status" value="1"/>
</dbReference>
<dbReference type="InterPro" id="IPR013187">
    <property type="entry name" value="F-box-assoc_dom_typ3"/>
</dbReference>
<organism evidence="2 3">
    <name type="scientific">Camelina sativa</name>
    <name type="common">False flax</name>
    <name type="synonym">Myagrum sativum</name>
    <dbReference type="NCBI Taxonomy" id="90675"/>
    <lineage>
        <taxon>Eukaryota</taxon>
        <taxon>Viridiplantae</taxon>
        <taxon>Streptophyta</taxon>
        <taxon>Embryophyta</taxon>
        <taxon>Tracheophyta</taxon>
        <taxon>Spermatophyta</taxon>
        <taxon>Magnoliopsida</taxon>
        <taxon>eudicotyledons</taxon>
        <taxon>Gunneridae</taxon>
        <taxon>Pentapetalae</taxon>
        <taxon>rosids</taxon>
        <taxon>malvids</taxon>
        <taxon>Brassicales</taxon>
        <taxon>Brassicaceae</taxon>
        <taxon>Camelineae</taxon>
        <taxon>Camelina</taxon>
    </lineage>
</organism>
<dbReference type="InterPro" id="IPR017451">
    <property type="entry name" value="F-box-assoc_interact_dom"/>
</dbReference>
<sequence>MRKRKQQVTEENLTLTVSGSSNERCETEYFAPIPVDLVIRILSRLLSGRSMAQCRCVCKLWSSIIRRQNNNKLFPINSPDPPRLLFSFVLRDNLYFCSAPQKLDNNNNSTIVTATFHRTFPHSTVFSQTYRPACGLVCHQIEGKNHVMAVISNPITGESVAPPKVKTYGFVAKTYFGYDPIGNKFKVLCLTWSHCRTLEHQVLTLDTGRKLLWRKIPCCISYSPLADNGICVNAVLYYTASVAKRMIVCFNIRSETFDFIIGRPERLSFMDMTPTLVNYKGKLGAVDTLDHVDGFVFWVLEDVEEHKWSKHILVTPVQWNAEHVSAVGVTDREEIVFSPKYAQKDSFYISYYNLQSNTTSVVCLYNERLKPKARIEVENLEL</sequence>
<reference evidence="2" key="1">
    <citation type="journal article" date="2014" name="Nat. Commun.">
        <title>The emerging biofuel crop Camelina sativa retains a highly undifferentiated hexaploid genome structure.</title>
        <authorList>
            <person name="Kagale S."/>
            <person name="Koh C."/>
            <person name="Nixon J."/>
            <person name="Bollina V."/>
            <person name="Clarke W.E."/>
            <person name="Tuteja R."/>
            <person name="Spillane C."/>
            <person name="Robinson S.J."/>
            <person name="Links M.G."/>
            <person name="Clarke C."/>
            <person name="Higgins E.E."/>
            <person name="Huebert T."/>
            <person name="Sharpe A.G."/>
            <person name="Parkin I.A."/>
        </authorList>
    </citation>
    <scope>NUCLEOTIDE SEQUENCE [LARGE SCALE GENOMIC DNA]</scope>
    <source>
        <strain evidence="2">cv. DH55</strain>
    </source>
</reference>
<dbReference type="InterPro" id="IPR001810">
    <property type="entry name" value="F-box_dom"/>
</dbReference>
<dbReference type="Pfam" id="PF12937">
    <property type="entry name" value="F-box-like"/>
    <property type="match status" value="1"/>
</dbReference>
<dbReference type="Pfam" id="PF08268">
    <property type="entry name" value="FBA_3"/>
    <property type="match status" value="1"/>
</dbReference>
<accession>A0ABM0VZ77</accession>
<evidence type="ECO:0000313" key="2">
    <source>
        <dbReference type="Proteomes" id="UP000694864"/>
    </source>
</evidence>
<dbReference type="Gene3D" id="1.20.1280.50">
    <property type="match status" value="1"/>
</dbReference>
<dbReference type="SMART" id="SM00256">
    <property type="entry name" value="FBOX"/>
    <property type="match status" value="1"/>
</dbReference>
<evidence type="ECO:0000259" key="1">
    <source>
        <dbReference type="SMART" id="SM00256"/>
    </source>
</evidence>
<reference evidence="3" key="2">
    <citation type="submission" date="2025-08" db="UniProtKB">
        <authorList>
            <consortium name="RefSeq"/>
        </authorList>
    </citation>
    <scope>IDENTIFICATION</scope>
    <source>
        <tissue evidence="3">Leaf</tissue>
    </source>
</reference>
<gene>
    <name evidence="3" type="primary">LOC104744165</name>
</gene>